<dbReference type="PANTHER" id="PTHR31900:SF25">
    <property type="entry name" value="FBD DOMAIN-CONTAINING PROTEIN"/>
    <property type="match status" value="1"/>
</dbReference>
<reference evidence="2 3" key="1">
    <citation type="submission" date="2022-03" db="EMBL/GenBank/DDBJ databases">
        <authorList>
            <person name="Nunn A."/>
            <person name="Chopra R."/>
            <person name="Nunn A."/>
            <person name="Contreras Garrido A."/>
        </authorList>
    </citation>
    <scope>NUCLEOTIDE SEQUENCE [LARGE SCALE GENOMIC DNA]</scope>
</reference>
<organism evidence="2 3">
    <name type="scientific">Thlaspi arvense</name>
    <name type="common">Field penny-cress</name>
    <dbReference type="NCBI Taxonomy" id="13288"/>
    <lineage>
        <taxon>Eukaryota</taxon>
        <taxon>Viridiplantae</taxon>
        <taxon>Streptophyta</taxon>
        <taxon>Embryophyta</taxon>
        <taxon>Tracheophyta</taxon>
        <taxon>Spermatophyta</taxon>
        <taxon>Magnoliopsida</taxon>
        <taxon>eudicotyledons</taxon>
        <taxon>Gunneridae</taxon>
        <taxon>Pentapetalae</taxon>
        <taxon>rosids</taxon>
        <taxon>malvids</taxon>
        <taxon>Brassicales</taxon>
        <taxon>Brassicaceae</taxon>
        <taxon>Thlaspideae</taxon>
        <taxon>Thlaspi</taxon>
    </lineage>
</organism>
<evidence type="ECO:0000259" key="1">
    <source>
        <dbReference type="SMART" id="SM00579"/>
    </source>
</evidence>
<dbReference type="InterPro" id="IPR032675">
    <property type="entry name" value="LRR_dom_sf"/>
</dbReference>
<dbReference type="InterPro" id="IPR006566">
    <property type="entry name" value="FBD"/>
</dbReference>
<protein>
    <recommendedName>
        <fullName evidence="1">FBD domain-containing protein</fullName>
    </recommendedName>
</protein>
<proteinExistence type="predicted"/>
<name>A0AAU9STI7_THLAR</name>
<gene>
    <name evidence="2" type="ORF">TAV2_LOCUS21758</name>
</gene>
<dbReference type="AlphaFoldDB" id="A0AAU9STI7"/>
<dbReference type="Gene3D" id="3.80.10.10">
    <property type="entry name" value="Ribonuclease Inhibitor"/>
    <property type="match status" value="2"/>
</dbReference>
<evidence type="ECO:0000313" key="3">
    <source>
        <dbReference type="Proteomes" id="UP000836841"/>
    </source>
</evidence>
<dbReference type="Proteomes" id="UP000836841">
    <property type="component" value="Chromosome 6"/>
</dbReference>
<feature type="domain" description="FBD" evidence="1">
    <location>
        <begin position="333"/>
        <end position="406"/>
    </location>
</feature>
<accession>A0AAU9STI7</accession>
<evidence type="ECO:0000313" key="2">
    <source>
        <dbReference type="EMBL" id="CAH2072411.1"/>
    </source>
</evidence>
<dbReference type="SUPFAM" id="SSF52047">
    <property type="entry name" value="RNI-like"/>
    <property type="match status" value="2"/>
</dbReference>
<dbReference type="PANTHER" id="PTHR31900">
    <property type="entry name" value="F-BOX/RNI SUPERFAMILY PROTEIN-RELATED"/>
    <property type="match status" value="1"/>
</dbReference>
<dbReference type="Pfam" id="PF08387">
    <property type="entry name" value="FBD"/>
    <property type="match status" value="2"/>
</dbReference>
<dbReference type="EMBL" id="OU466862">
    <property type="protein sequence ID" value="CAH2072411.1"/>
    <property type="molecule type" value="Genomic_DNA"/>
</dbReference>
<dbReference type="InterPro" id="IPR050232">
    <property type="entry name" value="FBL13/AtMIF1-like"/>
</dbReference>
<sequence>METSLEMGSCISYRQHRFPNDKACVDFIDKFLNFQSKSYLREFKLSIDQKESNFANDASLYGPCLGKMDKRKIQRFQVESRLRDWGVNDNETHLTLSVCEALVCLKLHHVRLNEFESLSLPCLKIMYLEDVILPSDAAAEALIGCSPVLEDLKISLHKYDFVVHLRVCSQSLKSFTLKRAEPVYSIRCGHSVVMDTPRLEYLSLIDYQFRSFKIISMGDSVKADIDVDFEVILDYLSERTVFYNFLSNFSRVGDMTISWRTLKLIYGSRDMDPLPMFHGLTRLRAAMCTNASYELLPIVLDSCPNLKHLTVELISDYPVAVIPERWTMPLVPYCLGSSLEFVEMESSITELETELDLVNFFLTESSTLKKLVLRLNQSSGKTYEPGVLEQLTESPRLSSLCQFEVLDVVPTPNPWPEGDYQFKSFELVSTSESLKVDIDVVFGATGGATGVLNLKERENVCEFLSFVSNVRDMTISSKNLESIYHHSRAMNPRFKFRVLTRLRASMSSNSSPQMLPVILEMCPNLRHLTLELVGDSVVTEGESGLLNVLPHCLVSSLISVDIKSPITDKATEVELVRYLLENSTTLQKLVLRLNQSCPKNDTPGFLKQLFESPRRSSLCQIVIL</sequence>
<feature type="domain" description="FBD" evidence="1">
    <location>
        <begin position="551"/>
        <end position="624"/>
    </location>
</feature>
<dbReference type="SMART" id="SM00579">
    <property type="entry name" value="FBD"/>
    <property type="match status" value="2"/>
</dbReference>
<keyword evidence="3" id="KW-1185">Reference proteome</keyword>